<keyword evidence="18" id="KW-1133">Transmembrane helix</keyword>
<dbReference type="GO" id="GO:0061630">
    <property type="term" value="F:ubiquitin protein ligase activity"/>
    <property type="evidence" value="ECO:0007669"/>
    <property type="project" value="UniProtKB-EC"/>
</dbReference>
<keyword evidence="11 16" id="KW-0863">Zinc-finger</keyword>
<protein>
    <recommendedName>
        <fullName evidence="5">RING-type E3 ubiquitin transferase</fullName>
        <ecNumber evidence="5">2.3.2.27</ecNumber>
    </recommendedName>
</protein>
<comment type="caution">
    <text evidence="20">The sequence shown here is derived from an EMBL/GenBank/DDBJ whole genome shotgun (WGS) entry which is preliminary data.</text>
</comment>
<dbReference type="Pfam" id="PF13639">
    <property type="entry name" value="zf-RING_2"/>
    <property type="match status" value="1"/>
</dbReference>
<dbReference type="Gene3D" id="2.130.10.10">
    <property type="entry name" value="YVTN repeat-like/Quinoprotein amine dehydrogenase"/>
    <property type="match status" value="1"/>
</dbReference>
<dbReference type="SMART" id="SM00184">
    <property type="entry name" value="RING"/>
    <property type="match status" value="1"/>
</dbReference>
<dbReference type="PROSITE" id="PS50089">
    <property type="entry name" value="ZF_RING_2"/>
    <property type="match status" value="1"/>
</dbReference>
<dbReference type="GO" id="GO:0008270">
    <property type="term" value="F:zinc ion binding"/>
    <property type="evidence" value="ECO:0007669"/>
    <property type="project" value="UniProtKB-KW"/>
</dbReference>
<dbReference type="OrthoDB" id="5600418at2759"/>
<keyword evidence="10" id="KW-0227">DNA damage</keyword>
<evidence type="ECO:0000256" key="18">
    <source>
        <dbReference type="SAM" id="Phobius"/>
    </source>
</evidence>
<evidence type="ECO:0000313" key="20">
    <source>
        <dbReference type="EMBL" id="KAE9528562.1"/>
    </source>
</evidence>
<keyword evidence="14" id="KW-0234">DNA repair</keyword>
<evidence type="ECO:0000256" key="5">
    <source>
        <dbReference type="ARBA" id="ARBA00012483"/>
    </source>
</evidence>
<dbReference type="Pfam" id="PF23419">
    <property type="entry name" value="WD40_RFWD3"/>
    <property type="match status" value="1"/>
</dbReference>
<evidence type="ECO:0000256" key="14">
    <source>
        <dbReference type="ARBA" id="ARBA00023204"/>
    </source>
</evidence>
<keyword evidence="13" id="KW-0862">Zinc</keyword>
<feature type="region of interest" description="Disordered" evidence="17">
    <location>
        <begin position="38"/>
        <end position="71"/>
    </location>
</feature>
<dbReference type="InterPro" id="IPR056527">
    <property type="entry name" value="WD40_RFWD3"/>
</dbReference>
<dbReference type="SUPFAM" id="SSF57850">
    <property type="entry name" value="RING/U-box"/>
    <property type="match status" value="1"/>
</dbReference>
<dbReference type="GO" id="GO:0036297">
    <property type="term" value="P:interstrand cross-link repair"/>
    <property type="evidence" value="ECO:0007669"/>
    <property type="project" value="InterPro"/>
</dbReference>
<evidence type="ECO:0000256" key="16">
    <source>
        <dbReference type="PROSITE-ProRule" id="PRU00175"/>
    </source>
</evidence>
<proteinExistence type="predicted"/>
<dbReference type="GO" id="GO:0016605">
    <property type="term" value="C:PML body"/>
    <property type="evidence" value="ECO:0007669"/>
    <property type="project" value="UniProtKB-SubCell"/>
</dbReference>
<comment type="pathway">
    <text evidence="4">Protein modification; protein ubiquitination.</text>
</comment>
<dbReference type="Proteomes" id="UP000475862">
    <property type="component" value="Unassembled WGS sequence"/>
</dbReference>
<dbReference type="GO" id="GO:0016567">
    <property type="term" value="P:protein ubiquitination"/>
    <property type="evidence" value="ECO:0007669"/>
    <property type="project" value="InterPro"/>
</dbReference>
<keyword evidence="8" id="KW-0808">Transferase</keyword>
<evidence type="ECO:0000313" key="21">
    <source>
        <dbReference type="Proteomes" id="UP000475862"/>
    </source>
</evidence>
<keyword evidence="21" id="KW-1185">Reference proteome</keyword>
<keyword evidence="15" id="KW-0539">Nucleus</keyword>
<dbReference type="InterPro" id="IPR013083">
    <property type="entry name" value="Znf_RING/FYVE/PHD"/>
</dbReference>
<evidence type="ECO:0000256" key="9">
    <source>
        <dbReference type="ARBA" id="ARBA00022737"/>
    </source>
</evidence>
<keyword evidence="11 16" id="KW-0479">Metal-binding</keyword>
<keyword evidence="18" id="KW-0472">Membrane</keyword>
<dbReference type="InterPro" id="IPR036322">
    <property type="entry name" value="WD40_repeat_dom_sf"/>
</dbReference>
<evidence type="ECO:0000256" key="1">
    <source>
        <dbReference type="ARBA" id="ARBA00000900"/>
    </source>
</evidence>
<feature type="transmembrane region" description="Helical" evidence="18">
    <location>
        <begin position="555"/>
        <end position="574"/>
    </location>
</feature>
<evidence type="ECO:0000256" key="12">
    <source>
        <dbReference type="ARBA" id="ARBA00022786"/>
    </source>
</evidence>
<sequence>MFMTRMNKFSGNNEQMLGSRSSSVIVVAKSSNESLIGFPIDPPTRFPTESPMDSASSSKTSTRSTAKRSLEDKSDEASSCTICLDKLTSAGLHKPVCLKCGHIFGEHCLKRWILTENENGTSRCPICNAKAILKDLRVLYAENVVTVDHTAEITAVERKLKEATHAKHLMEMEAERWRSNAETLDTEAKRLKRLLYDGHTEPAACQRTFTVCKNQSCGVMAYNKNNRMLVMSQQSDTTTLDSYVIRKMDVKLMKLSKEYICVHKKQIRDMVFHPLHDNLLASVGLDSQINLTDLNINTVVSSMSVPEPLWSCCWAGDNTHVLVVGSQTGSVYYIDRRCMKIFNSEQIQKLGCVSLNILPPSSSRSFKNGGFLKARMDHLSVLEEIVDNDYYTYKETELPLTGLWSSTSYDCQSNLVLTSARPYGPFHTDRHIVSKFADFNEKGPVLSQVVTFYGRAKSTQIYRSCLVPSSGGYNDDPLVCCYDEGSGTIDVFNINKKKNVHGFKVNDNILDLCPLPDITIQGRRTVAGLSKNTLIEIMNKVPPSVCRLIARASHVLISLSISLCGTVLYLTLVLNTSKKNSQI</sequence>
<evidence type="ECO:0000259" key="19">
    <source>
        <dbReference type="PROSITE" id="PS50089"/>
    </source>
</evidence>
<dbReference type="EC" id="2.3.2.27" evidence="5"/>
<comment type="subcellular location">
    <subcellularLocation>
        <location evidence="3">Cytoplasm</location>
    </subcellularLocation>
    <subcellularLocation>
        <location evidence="2">Nucleus</location>
        <location evidence="2">PML body</location>
    </subcellularLocation>
</comment>
<dbReference type="PANTHER" id="PTHR16047:SF7">
    <property type="entry name" value="E3 UBIQUITIN-PROTEIN LIGASE RFWD3"/>
    <property type="match status" value="1"/>
</dbReference>
<dbReference type="SUPFAM" id="SSF50978">
    <property type="entry name" value="WD40 repeat-like"/>
    <property type="match status" value="1"/>
</dbReference>
<evidence type="ECO:0000256" key="2">
    <source>
        <dbReference type="ARBA" id="ARBA00004322"/>
    </source>
</evidence>
<feature type="domain" description="RING-type" evidence="19">
    <location>
        <begin position="80"/>
        <end position="128"/>
    </location>
</feature>
<dbReference type="InterPro" id="IPR001841">
    <property type="entry name" value="Znf_RING"/>
</dbReference>
<dbReference type="Gene3D" id="3.30.40.10">
    <property type="entry name" value="Zinc/RING finger domain, C3HC4 (zinc finger)"/>
    <property type="match status" value="1"/>
</dbReference>
<comment type="catalytic activity">
    <reaction evidence="1">
        <text>S-ubiquitinyl-[E2 ubiquitin-conjugating enzyme]-L-cysteine + [acceptor protein]-L-lysine = [E2 ubiquitin-conjugating enzyme]-L-cysteine + N(6)-ubiquitinyl-[acceptor protein]-L-lysine.</text>
        <dbReference type="EC" id="2.3.2.27"/>
    </reaction>
</comment>
<keyword evidence="6" id="KW-0963">Cytoplasm</keyword>
<evidence type="ECO:0000256" key="3">
    <source>
        <dbReference type="ARBA" id="ARBA00004496"/>
    </source>
</evidence>
<gene>
    <name evidence="20" type="ORF">AGLY_012137</name>
</gene>
<name>A0A6G0TA48_APHGL</name>
<keyword evidence="12" id="KW-0833">Ubl conjugation pathway</keyword>
<evidence type="ECO:0000256" key="6">
    <source>
        <dbReference type="ARBA" id="ARBA00022490"/>
    </source>
</evidence>
<dbReference type="InterPro" id="IPR037381">
    <property type="entry name" value="RFWD3"/>
</dbReference>
<evidence type="ECO:0000256" key="13">
    <source>
        <dbReference type="ARBA" id="ARBA00022833"/>
    </source>
</evidence>
<keyword evidence="18" id="KW-0812">Transmembrane</keyword>
<evidence type="ECO:0000256" key="8">
    <source>
        <dbReference type="ARBA" id="ARBA00022679"/>
    </source>
</evidence>
<evidence type="ECO:0000256" key="4">
    <source>
        <dbReference type="ARBA" id="ARBA00004906"/>
    </source>
</evidence>
<dbReference type="InterPro" id="IPR001680">
    <property type="entry name" value="WD40_rpt"/>
</dbReference>
<dbReference type="SMART" id="SM00320">
    <property type="entry name" value="WD40"/>
    <property type="match status" value="2"/>
</dbReference>
<accession>A0A6G0TA48</accession>
<dbReference type="InterPro" id="IPR015943">
    <property type="entry name" value="WD40/YVTN_repeat-like_dom_sf"/>
</dbReference>
<feature type="compositionally biased region" description="Low complexity" evidence="17">
    <location>
        <begin position="54"/>
        <end position="64"/>
    </location>
</feature>
<organism evidence="20 21">
    <name type="scientific">Aphis glycines</name>
    <name type="common">Soybean aphid</name>
    <dbReference type="NCBI Taxonomy" id="307491"/>
    <lineage>
        <taxon>Eukaryota</taxon>
        <taxon>Metazoa</taxon>
        <taxon>Ecdysozoa</taxon>
        <taxon>Arthropoda</taxon>
        <taxon>Hexapoda</taxon>
        <taxon>Insecta</taxon>
        <taxon>Pterygota</taxon>
        <taxon>Neoptera</taxon>
        <taxon>Paraneoptera</taxon>
        <taxon>Hemiptera</taxon>
        <taxon>Sternorrhyncha</taxon>
        <taxon>Aphidomorpha</taxon>
        <taxon>Aphidoidea</taxon>
        <taxon>Aphididae</taxon>
        <taxon>Aphidini</taxon>
        <taxon>Aphis</taxon>
        <taxon>Aphis</taxon>
    </lineage>
</organism>
<evidence type="ECO:0000256" key="11">
    <source>
        <dbReference type="ARBA" id="ARBA00022771"/>
    </source>
</evidence>
<evidence type="ECO:0000256" key="17">
    <source>
        <dbReference type="SAM" id="MobiDB-lite"/>
    </source>
</evidence>
<dbReference type="AlphaFoldDB" id="A0A6G0TA48"/>
<evidence type="ECO:0000256" key="7">
    <source>
        <dbReference type="ARBA" id="ARBA00022574"/>
    </source>
</evidence>
<dbReference type="EMBL" id="VYZN01000048">
    <property type="protein sequence ID" value="KAE9528562.1"/>
    <property type="molecule type" value="Genomic_DNA"/>
</dbReference>
<reference evidence="20 21" key="1">
    <citation type="submission" date="2019-08" db="EMBL/GenBank/DDBJ databases">
        <title>The genome of the soybean aphid Biotype 1, its phylome, world population structure and adaptation to the North American continent.</title>
        <authorList>
            <person name="Giordano R."/>
            <person name="Donthu R.K."/>
            <person name="Hernandez A.G."/>
            <person name="Wright C.L."/>
            <person name="Zimin A.V."/>
        </authorList>
    </citation>
    <scope>NUCLEOTIDE SEQUENCE [LARGE SCALE GENOMIC DNA]</scope>
    <source>
        <tissue evidence="20">Whole aphids</tissue>
    </source>
</reference>
<dbReference type="PANTHER" id="PTHR16047">
    <property type="entry name" value="RFWD3 PROTEIN"/>
    <property type="match status" value="1"/>
</dbReference>
<keyword evidence="7" id="KW-0853">WD repeat</keyword>
<evidence type="ECO:0000256" key="10">
    <source>
        <dbReference type="ARBA" id="ARBA00022763"/>
    </source>
</evidence>
<keyword evidence="9" id="KW-0677">Repeat</keyword>
<dbReference type="GO" id="GO:0005737">
    <property type="term" value="C:cytoplasm"/>
    <property type="evidence" value="ECO:0007669"/>
    <property type="project" value="UniProtKB-SubCell"/>
</dbReference>
<evidence type="ECO:0000256" key="15">
    <source>
        <dbReference type="ARBA" id="ARBA00023242"/>
    </source>
</evidence>